<accession>A0A0F9LYP3</accession>
<evidence type="ECO:0000256" key="7">
    <source>
        <dbReference type="SAM" id="MobiDB-lite"/>
    </source>
</evidence>
<feature type="domain" description="Glucose-6-phosphate dehydrogenase NAD-binding" evidence="8">
    <location>
        <begin position="50"/>
        <end position="232"/>
    </location>
</feature>
<sequence>MHLRSADSHSLPGRLKRPERQDVMTIEETVENPLRVGMRSQRTPEPNTLVIFGASGDLTQRKLVPALYDLSLEGLLPGGFSVVGMARRPKTHSKFRSEMKAAVVQHSRTKSLQPSAWDAFAANLYYCQAEFNDPGGYIQLASMLQKIESETGCHNRLYYLATPPRYYSEIAERLGEAGLTASDDGWTRIIVEKPFGRDLASAAELNRTLNSAFDEDQVYRIDHYLGKETVQNILVFRFANGIFEPIWNRRYVDHVQITVAESIGVEGRGGYYEQAGVIRDIIQNHVMQLLSLAAMEPPATFEPNAVRDEKVKVLRAVRPIPPADAHQFTVRGQYGPGVISGQKVVGYREEERVAADSSTETYLALRLFIDNWRWAGVPFYIRSGKRLPKRVTEIAIVFKQPPLSLFPTTDGSRIEANVLSITIQPDEGISLNFGSKVPGPGAALRIRPVEMDFRYGTSFGVATPDAYERLLLDSMLGDATLFTRRDEVEAAWAFVNPITEGWTNPEPPSFPNYEAGTWGPDEADEFIQRDGRKWRRL</sequence>
<evidence type="ECO:0000256" key="6">
    <source>
        <dbReference type="ARBA" id="ARBA00023277"/>
    </source>
</evidence>
<dbReference type="Pfam" id="PF00479">
    <property type="entry name" value="G6PD_N"/>
    <property type="match status" value="1"/>
</dbReference>
<dbReference type="SUPFAM" id="SSF51735">
    <property type="entry name" value="NAD(P)-binding Rossmann-fold domains"/>
    <property type="match status" value="1"/>
</dbReference>
<evidence type="ECO:0000256" key="1">
    <source>
        <dbReference type="ARBA" id="ARBA00004937"/>
    </source>
</evidence>
<evidence type="ECO:0008006" key="11">
    <source>
        <dbReference type="Google" id="ProtNLM"/>
    </source>
</evidence>
<comment type="pathway">
    <text evidence="1">Carbohydrate degradation; pentose phosphate pathway; D-ribulose 5-phosphate from D-glucose 6-phosphate (oxidative stage): step 1/3.</text>
</comment>
<proteinExistence type="inferred from homology"/>
<evidence type="ECO:0000256" key="2">
    <source>
        <dbReference type="ARBA" id="ARBA00009975"/>
    </source>
</evidence>
<comment type="similarity">
    <text evidence="2">Belongs to the glucose-6-phosphate dehydrogenase family.</text>
</comment>
<dbReference type="HAMAP" id="MF_00966">
    <property type="entry name" value="G6PD"/>
    <property type="match status" value="1"/>
</dbReference>
<reference evidence="10" key="1">
    <citation type="journal article" date="2015" name="Nature">
        <title>Complex archaea that bridge the gap between prokaryotes and eukaryotes.</title>
        <authorList>
            <person name="Spang A."/>
            <person name="Saw J.H."/>
            <person name="Jorgensen S.L."/>
            <person name="Zaremba-Niedzwiedzka K."/>
            <person name="Martijn J."/>
            <person name="Lind A.E."/>
            <person name="van Eijk R."/>
            <person name="Schleper C."/>
            <person name="Guy L."/>
            <person name="Ettema T.J."/>
        </authorList>
    </citation>
    <scope>NUCLEOTIDE SEQUENCE</scope>
</reference>
<evidence type="ECO:0000256" key="4">
    <source>
        <dbReference type="ARBA" id="ARBA00022857"/>
    </source>
</evidence>
<dbReference type="PIRSF" id="PIRSF000110">
    <property type="entry name" value="G6PD"/>
    <property type="match status" value="1"/>
</dbReference>
<name>A0A0F9LYP3_9ZZZZ</name>
<comment type="caution">
    <text evidence="10">The sequence shown here is derived from an EMBL/GenBank/DDBJ whole genome shotgun (WGS) entry which is preliminary data.</text>
</comment>
<dbReference type="InterPro" id="IPR036291">
    <property type="entry name" value="NAD(P)-bd_dom_sf"/>
</dbReference>
<feature type="region of interest" description="Disordered" evidence="7">
    <location>
        <begin position="1"/>
        <end position="22"/>
    </location>
</feature>
<dbReference type="AlphaFoldDB" id="A0A0F9LYP3"/>
<dbReference type="InterPro" id="IPR022675">
    <property type="entry name" value="G6P_DH_C"/>
</dbReference>
<keyword evidence="3" id="KW-0313">Glucose metabolism</keyword>
<protein>
    <recommendedName>
        <fullName evidence="11">Glucose-6-phosphate 1-dehydrogenase</fullName>
    </recommendedName>
</protein>
<dbReference type="InterPro" id="IPR019796">
    <property type="entry name" value="G6P_DH_AS"/>
</dbReference>
<dbReference type="PANTHER" id="PTHR23429">
    <property type="entry name" value="GLUCOSE-6-PHOSPHATE 1-DEHYDROGENASE G6PD"/>
    <property type="match status" value="1"/>
</dbReference>
<evidence type="ECO:0000256" key="3">
    <source>
        <dbReference type="ARBA" id="ARBA00022526"/>
    </source>
</evidence>
<keyword evidence="6" id="KW-0119">Carbohydrate metabolism</keyword>
<dbReference type="SUPFAM" id="SSF55347">
    <property type="entry name" value="Glyceraldehyde-3-phosphate dehydrogenase-like, C-terminal domain"/>
    <property type="match status" value="1"/>
</dbReference>
<dbReference type="GO" id="GO:0006006">
    <property type="term" value="P:glucose metabolic process"/>
    <property type="evidence" value="ECO:0007669"/>
    <property type="project" value="UniProtKB-KW"/>
</dbReference>
<dbReference type="GO" id="GO:0005829">
    <property type="term" value="C:cytosol"/>
    <property type="evidence" value="ECO:0007669"/>
    <property type="project" value="TreeGrafter"/>
</dbReference>
<dbReference type="InterPro" id="IPR022674">
    <property type="entry name" value="G6P_DH_NAD-bd"/>
</dbReference>
<feature type="domain" description="Glucose-6-phosphate dehydrogenase C-terminal" evidence="9">
    <location>
        <begin position="234"/>
        <end position="535"/>
    </location>
</feature>
<dbReference type="GO" id="GO:0009051">
    <property type="term" value="P:pentose-phosphate shunt, oxidative branch"/>
    <property type="evidence" value="ECO:0007669"/>
    <property type="project" value="TreeGrafter"/>
</dbReference>
<dbReference type="EMBL" id="LAZR01005612">
    <property type="protein sequence ID" value="KKM98498.1"/>
    <property type="molecule type" value="Genomic_DNA"/>
</dbReference>
<dbReference type="NCBIfam" id="TIGR00871">
    <property type="entry name" value="zwf"/>
    <property type="match status" value="1"/>
</dbReference>
<evidence type="ECO:0000313" key="10">
    <source>
        <dbReference type="EMBL" id="KKM98498.1"/>
    </source>
</evidence>
<gene>
    <name evidence="10" type="ORF">LCGC14_1157310</name>
</gene>
<dbReference type="GO" id="GO:0004345">
    <property type="term" value="F:glucose-6-phosphate dehydrogenase activity"/>
    <property type="evidence" value="ECO:0007669"/>
    <property type="project" value="InterPro"/>
</dbReference>
<dbReference type="PRINTS" id="PR00079">
    <property type="entry name" value="G6PDHDRGNASE"/>
</dbReference>
<keyword evidence="4" id="KW-0521">NADP</keyword>
<dbReference type="PANTHER" id="PTHR23429:SF0">
    <property type="entry name" value="GLUCOSE-6-PHOSPHATE 1-DEHYDROGENASE"/>
    <property type="match status" value="1"/>
</dbReference>
<dbReference type="GO" id="GO:0050661">
    <property type="term" value="F:NADP binding"/>
    <property type="evidence" value="ECO:0007669"/>
    <property type="project" value="InterPro"/>
</dbReference>
<dbReference type="InterPro" id="IPR001282">
    <property type="entry name" value="G6P_DH"/>
</dbReference>
<evidence type="ECO:0000256" key="5">
    <source>
        <dbReference type="ARBA" id="ARBA00023002"/>
    </source>
</evidence>
<keyword evidence="5" id="KW-0560">Oxidoreductase</keyword>
<dbReference type="Pfam" id="PF02781">
    <property type="entry name" value="G6PD_C"/>
    <property type="match status" value="1"/>
</dbReference>
<evidence type="ECO:0000259" key="9">
    <source>
        <dbReference type="Pfam" id="PF02781"/>
    </source>
</evidence>
<dbReference type="PROSITE" id="PS00069">
    <property type="entry name" value="G6P_DEHYDROGENASE"/>
    <property type="match status" value="1"/>
</dbReference>
<dbReference type="Gene3D" id="3.40.50.720">
    <property type="entry name" value="NAD(P)-binding Rossmann-like Domain"/>
    <property type="match status" value="1"/>
</dbReference>
<organism evidence="10">
    <name type="scientific">marine sediment metagenome</name>
    <dbReference type="NCBI Taxonomy" id="412755"/>
    <lineage>
        <taxon>unclassified sequences</taxon>
        <taxon>metagenomes</taxon>
        <taxon>ecological metagenomes</taxon>
    </lineage>
</organism>
<dbReference type="Gene3D" id="3.30.360.10">
    <property type="entry name" value="Dihydrodipicolinate Reductase, domain 2"/>
    <property type="match status" value="1"/>
</dbReference>
<evidence type="ECO:0000259" key="8">
    <source>
        <dbReference type="Pfam" id="PF00479"/>
    </source>
</evidence>
<dbReference type="UniPathway" id="UPA00115"/>